<evidence type="ECO:0000313" key="2">
    <source>
        <dbReference type="EMBL" id="KAK1410191.1"/>
    </source>
</evidence>
<reference evidence="2" key="1">
    <citation type="journal article" date="2023" name="bioRxiv">
        <title>Improved chromosome-level genome assembly for marigold (Tagetes erecta).</title>
        <authorList>
            <person name="Jiang F."/>
            <person name="Yuan L."/>
            <person name="Wang S."/>
            <person name="Wang H."/>
            <person name="Xu D."/>
            <person name="Wang A."/>
            <person name="Fan W."/>
        </authorList>
    </citation>
    <scope>NUCLEOTIDE SEQUENCE</scope>
    <source>
        <strain evidence="2">WSJ</strain>
        <tissue evidence="2">Leaf</tissue>
    </source>
</reference>
<comment type="caution">
    <text evidence="2">The sequence shown here is derived from an EMBL/GenBank/DDBJ whole genome shotgun (WGS) entry which is preliminary data.</text>
</comment>
<keyword evidence="1" id="KW-0812">Transmembrane</keyword>
<dbReference type="AlphaFoldDB" id="A0AAD8NJ84"/>
<feature type="transmembrane region" description="Helical" evidence="1">
    <location>
        <begin position="24"/>
        <end position="43"/>
    </location>
</feature>
<accession>A0AAD8NJ84</accession>
<dbReference type="EMBL" id="JAUHHV010000010">
    <property type="protein sequence ID" value="KAK1410191.1"/>
    <property type="molecule type" value="Genomic_DNA"/>
</dbReference>
<sequence length="67" mass="7305">MVEISPNAVKANGNINKVIVLTKWGTPNICIFAIVIIIIIIIASHSHSHSHSQISPLISTTIFLFLN</sequence>
<name>A0AAD8NJ84_TARER</name>
<keyword evidence="1" id="KW-0472">Membrane</keyword>
<gene>
    <name evidence="2" type="ORF">QVD17_36726</name>
</gene>
<evidence type="ECO:0000256" key="1">
    <source>
        <dbReference type="SAM" id="Phobius"/>
    </source>
</evidence>
<keyword evidence="1" id="KW-1133">Transmembrane helix</keyword>
<organism evidence="2 3">
    <name type="scientific">Tagetes erecta</name>
    <name type="common">African marigold</name>
    <dbReference type="NCBI Taxonomy" id="13708"/>
    <lineage>
        <taxon>Eukaryota</taxon>
        <taxon>Viridiplantae</taxon>
        <taxon>Streptophyta</taxon>
        <taxon>Embryophyta</taxon>
        <taxon>Tracheophyta</taxon>
        <taxon>Spermatophyta</taxon>
        <taxon>Magnoliopsida</taxon>
        <taxon>eudicotyledons</taxon>
        <taxon>Gunneridae</taxon>
        <taxon>Pentapetalae</taxon>
        <taxon>asterids</taxon>
        <taxon>campanulids</taxon>
        <taxon>Asterales</taxon>
        <taxon>Asteraceae</taxon>
        <taxon>Asteroideae</taxon>
        <taxon>Heliantheae alliance</taxon>
        <taxon>Tageteae</taxon>
        <taxon>Tagetes</taxon>
    </lineage>
</organism>
<proteinExistence type="predicted"/>
<evidence type="ECO:0000313" key="3">
    <source>
        <dbReference type="Proteomes" id="UP001229421"/>
    </source>
</evidence>
<keyword evidence="3" id="KW-1185">Reference proteome</keyword>
<dbReference type="Proteomes" id="UP001229421">
    <property type="component" value="Unassembled WGS sequence"/>
</dbReference>
<protein>
    <submittedName>
        <fullName evidence="2">Uncharacterized protein</fullName>
    </submittedName>
</protein>